<evidence type="ECO:0000256" key="1">
    <source>
        <dbReference type="SAM" id="SignalP"/>
    </source>
</evidence>
<protein>
    <submittedName>
        <fullName evidence="3">TonB-dependent receptor plug domain-containing protein</fullName>
    </submittedName>
</protein>
<dbReference type="Proteomes" id="UP000324133">
    <property type="component" value="Unassembled WGS sequence"/>
</dbReference>
<keyword evidence="1" id="KW-0732">Signal</keyword>
<dbReference type="Pfam" id="PF07715">
    <property type="entry name" value="Plug"/>
    <property type="match status" value="1"/>
</dbReference>
<dbReference type="SUPFAM" id="SSF49464">
    <property type="entry name" value="Carboxypeptidase regulatory domain-like"/>
    <property type="match status" value="1"/>
</dbReference>
<comment type="caution">
    <text evidence="3">The sequence shown here is derived from an EMBL/GenBank/DDBJ whole genome shotgun (WGS) entry which is preliminary data.</text>
</comment>
<organism evidence="3 4">
    <name type="scientific">Rufibacter hautae</name>
    <dbReference type="NCBI Taxonomy" id="2595005"/>
    <lineage>
        <taxon>Bacteria</taxon>
        <taxon>Pseudomonadati</taxon>
        <taxon>Bacteroidota</taxon>
        <taxon>Cytophagia</taxon>
        <taxon>Cytophagales</taxon>
        <taxon>Hymenobacteraceae</taxon>
        <taxon>Rufibacter</taxon>
    </lineage>
</organism>
<dbReference type="EMBL" id="VKKY01000003">
    <property type="protein sequence ID" value="KAA3436105.1"/>
    <property type="molecule type" value="Genomic_DNA"/>
</dbReference>
<dbReference type="Gene3D" id="2.60.40.1120">
    <property type="entry name" value="Carboxypeptidase-like, regulatory domain"/>
    <property type="match status" value="1"/>
</dbReference>
<dbReference type="InterPro" id="IPR037066">
    <property type="entry name" value="Plug_dom_sf"/>
</dbReference>
<dbReference type="InterPro" id="IPR012910">
    <property type="entry name" value="Plug_dom"/>
</dbReference>
<dbReference type="RefSeq" id="WP_149092067.1">
    <property type="nucleotide sequence ID" value="NZ_VKKY01000003.1"/>
</dbReference>
<dbReference type="InterPro" id="IPR008969">
    <property type="entry name" value="CarboxyPept-like_regulatory"/>
</dbReference>
<gene>
    <name evidence="3" type="ORF">FOA19_17025</name>
</gene>
<dbReference type="Pfam" id="PF13620">
    <property type="entry name" value="CarboxypepD_reg"/>
    <property type="match status" value="1"/>
</dbReference>
<keyword evidence="3" id="KW-0675">Receptor</keyword>
<proteinExistence type="predicted"/>
<dbReference type="AlphaFoldDB" id="A0A5B6T802"/>
<feature type="domain" description="TonB-dependent receptor plug" evidence="2">
    <location>
        <begin position="128"/>
        <end position="226"/>
    </location>
</feature>
<evidence type="ECO:0000313" key="3">
    <source>
        <dbReference type="EMBL" id="KAA3436105.1"/>
    </source>
</evidence>
<reference evidence="3 4" key="1">
    <citation type="submission" date="2019-07" db="EMBL/GenBank/DDBJ databases">
        <title>Rufibacter sp. nov., isolated from lake sediment.</title>
        <authorList>
            <person name="Qu J.-H."/>
        </authorList>
    </citation>
    <scope>NUCLEOTIDE SEQUENCE [LARGE SCALE GENOMIC DNA]</scope>
    <source>
        <strain evidence="3 4">NBS58-1</strain>
    </source>
</reference>
<name>A0A5B6T802_9BACT</name>
<dbReference type="PANTHER" id="PTHR40980:SF4">
    <property type="entry name" value="TONB-DEPENDENT RECEPTOR-LIKE BETA-BARREL DOMAIN-CONTAINING PROTEIN"/>
    <property type="match status" value="1"/>
</dbReference>
<accession>A0A5B6T802</accession>
<dbReference type="Gene3D" id="2.170.130.10">
    <property type="entry name" value="TonB-dependent receptor, plug domain"/>
    <property type="match status" value="1"/>
</dbReference>
<dbReference type="PANTHER" id="PTHR40980">
    <property type="entry name" value="PLUG DOMAIN-CONTAINING PROTEIN"/>
    <property type="match status" value="1"/>
</dbReference>
<feature type="signal peptide" evidence="1">
    <location>
        <begin position="1"/>
        <end position="19"/>
    </location>
</feature>
<feature type="chain" id="PRO_5022817732" evidence="1">
    <location>
        <begin position="20"/>
        <end position="938"/>
    </location>
</feature>
<evidence type="ECO:0000313" key="4">
    <source>
        <dbReference type="Proteomes" id="UP000324133"/>
    </source>
</evidence>
<dbReference type="OrthoDB" id="9768470at2"/>
<evidence type="ECO:0000259" key="2">
    <source>
        <dbReference type="Pfam" id="PF07715"/>
    </source>
</evidence>
<dbReference type="SUPFAM" id="SSF56935">
    <property type="entry name" value="Porins"/>
    <property type="match status" value="1"/>
</dbReference>
<sequence>MRSFLLTLSFICTALAGFAQTGTLTGKVKDKKTGEAIIGATVSATTSNVAATDLEGNYSLSLAPGTYKVTITYVSYKPLTLESVTIEAGKTTTLNSSLEDDAHSLGEVTVVAERQVNNDISLIKDIKQSNIVVSGMSNEQIVKAQDRDAAEAVRRIPGVTIQDNRFIIVRGLSERYNSVMLNNVLTPSSEVDVRAFSFDVLPTSVIDRILIYKSPAPELPGDFAGGAIKVTTRNAVTENSASFSIGTGYRTGTTFSDSYYTYKGSKTDFLGFDSGTRQLPGNFPSTARFQSLSYAERAQYGQNMDLPNTWRPEKATAAPDMRMNFGLNRVFDVAGNRVSSITAVTYSNSRLRQNTIRNDYQQQQGNGDVDTNWSYTDQLSGNTVRVGLLQNFSLRLNENNKIEFRNLFNQIGISQTTVRQGFNYESGTVKEEQNYALRYESRSIYTGQLQGTHSTPDQKNTFTWSAGYNFINRQEPDLRRVRTQRDAGSEGPFQVQVSTLSTPYDAARFFSDLNETTYIAEGQWQHLFNAADSADAENAPKLNIGFYAERKDRDFKARTLNYKRNAGIGGGRTDESILNQPLEQIFAPGNISFPNGLIFDEGTTIADRYDASNTLGAGYVGISKQFFNKVNFYGGVRAEYNWRQVTTADQSGTYEVDDKKLYLLPSVNVAYNFSTRSLLRLAYGMTVNRPEFREQARFSFYDFNENASVRGNNELKTATIHNVDMRYEFYPSSAELLSLGVFYKRFINPIETKLEAGSGTNYTFVNGKYANSVGIEAEARKSFRELAGSKFLQNHSLVLNASLIHSRVTLGDQASGEATDRPMMGQSPFIVNTGLYYQDEETGWQYSVMYNVLGTRIYRVGDELNPTIYELPRHVVDVTLTKNFKNRMQVKAGVTDLFNQKFRFKEDTNQDGEIGSADLPIYLFNRGMYSTVTLGYTF</sequence>
<keyword evidence="4" id="KW-1185">Reference proteome</keyword>